<organism evidence="1 2">
    <name type="scientific">Pseudomonas capsici</name>
    <dbReference type="NCBI Taxonomy" id="2810614"/>
    <lineage>
        <taxon>Bacteria</taxon>
        <taxon>Pseudomonadati</taxon>
        <taxon>Pseudomonadota</taxon>
        <taxon>Gammaproteobacteria</taxon>
        <taxon>Pseudomonadales</taxon>
        <taxon>Pseudomonadaceae</taxon>
        <taxon>Pseudomonas</taxon>
    </lineage>
</organism>
<sequence length="615" mass="67834">MNTSPSPPSQQTGQLTPLQIPSIELNDKLGLGWNDLKNPRKGVALFAVTPVGTVKGDLIELSWNGQFIQTLVANPERPSIDFSVLPQDIPDEPELSEVFYRITPAAGGASADSPVRQVRVKRSVPGGLDSDNHTPYINDSLAPVENLPPDIGMPVDLSLTVAAWDNMQEGDVLRLYWGSNEFVVENPPLPADQAGKPQTVGVPKELQVAAGNSGNLTVYYEIRDRVSNWSGYSLAAFTAVDIFVTPAPTVKEAPEGELDPMLAVAGATVVVAYPYMRDTDSIRVRWDGQEDVTDPALQPGNPAASVQFTVTPEAIASAMGKTLQVTYVVTRGANEQESAPLSLKIQAIPESALPTPELPITGWHKTLTVQRQKRDVNLTVQPWPFIAPGQRIWLRFEGTAEDGSAYNWNHPLWQNFAITTATTQSTQVALSELQKLKGYTDLRLIMEISFDGGLTRTPLPIETIGIIVYYPVSGSEDWQTFPEEELPMKEEVPCSDGSSLTVFEAPASIVDVREAYPWFSYRTLQLAPDCNIVFGFGGFIETLTLSHVRADSEENYISFFDIMEVEIERETIRSDVNLITYQKSFNWPCLYFRIILKGNTDTVLLDNLSWTAWTP</sequence>
<reference evidence="1 2" key="1">
    <citation type="submission" date="2022-10" db="EMBL/GenBank/DDBJ databases">
        <title>Characterization of Pseudomonas capsici strains from pepper and tomato in Georgia.</title>
        <authorList>
            <person name="Zhao M."/>
            <person name="Dutta B."/>
        </authorList>
    </citation>
    <scope>NUCLEOTIDE SEQUENCE [LARGE SCALE GENOMIC DNA]</scope>
    <source>
        <strain evidence="1 2">Pc20-5</strain>
    </source>
</reference>
<evidence type="ECO:0000313" key="1">
    <source>
        <dbReference type="EMBL" id="MCV4377631.1"/>
    </source>
</evidence>
<name>A0ABT3BY42_9PSED</name>
<comment type="caution">
    <text evidence="1">The sequence shown here is derived from an EMBL/GenBank/DDBJ whole genome shotgun (WGS) entry which is preliminary data.</text>
</comment>
<evidence type="ECO:0000313" key="2">
    <source>
        <dbReference type="Proteomes" id="UP001207294"/>
    </source>
</evidence>
<accession>A0ABT3BY42</accession>
<protein>
    <submittedName>
        <fullName evidence="1">Uncharacterized protein</fullName>
    </submittedName>
</protein>
<proteinExistence type="predicted"/>
<keyword evidence="2" id="KW-1185">Reference proteome</keyword>
<dbReference type="RefSeq" id="WP_263943209.1">
    <property type="nucleotide sequence ID" value="NZ_JAOXMH010000011.1"/>
</dbReference>
<dbReference type="Proteomes" id="UP001207294">
    <property type="component" value="Unassembled WGS sequence"/>
</dbReference>
<gene>
    <name evidence="1" type="ORF">OH718_13595</name>
</gene>
<dbReference type="EMBL" id="JAOXML010000009">
    <property type="protein sequence ID" value="MCV4377631.1"/>
    <property type="molecule type" value="Genomic_DNA"/>
</dbReference>